<dbReference type="GO" id="GO:1901605">
    <property type="term" value="P:alpha-amino acid metabolic process"/>
    <property type="evidence" value="ECO:0007669"/>
    <property type="project" value="TreeGrafter"/>
</dbReference>
<organism evidence="8 9">
    <name type="scientific">Brevibacillus centrosporus</name>
    <dbReference type="NCBI Taxonomy" id="54910"/>
    <lineage>
        <taxon>Bacteria</taxon>
        <taxon>Bacillati</taxon>
        <taxon>Bacillota</taxon>
        <taxon>Bacilli</taxon>
        <taxon>Bacillales</taxon>
        <taxon>Paenibacillaceae</taxon>
        <taxon>Brevibacillus</taxon>
    </lineage>
</organism>
<dbReference type="RefSeq" id="WP_092276761.1">
    <property type="nucleotide sequence ID" value="NZ_FORT01000025.1"/>
</dbReference>
<evidence type="ECO:0000256" key="2">
    <source>
        <dbReference type="ARBA" id="ARBA00007441"/>
    </source>
</evidence>
<feature type="domain" description="Aminotransferase class I/classII large" evidence="7">
    <location>
        <begin position="31"/>
        <end position="387"/>
    </location>
</feature>
<dbReference type="PANTHER" id="PTHR42790">
    <property type="entry name" value="AMINOTRANSFERASE"/>
    <property type="match status" value="1"/>
</dbReference>
<dbReference type="InterPro" id="IPR015421">
    <property type="entry name" value="PyrdxlP-dep_Trfase_major"/>
</dbReference>
<keyword evidence="5" id="KW-0808">Transferase</keyword>
<evidence type="ECO:0000313" key="9">
    <source>
        <dbReference type="Proteomes" id="UP000198915"/>
    </source>
</evidence>
<dbReference type="FunFam" id="3.40.640.10:FF:000053">
    <property type="entry name" value="Aminotransferase, class I"/>
    <property type="match status" value="1"/>
</dbReference>
<dbReference type="GO" id="GO:0008483">
    <property type="term" value="F:transaminase activity"/>
    <property type="evidence" value="ECO:0007669"/>
    <property type="project" value="UniProtKB-KW"/>
</dbReference>
<dbReference type="PANTHER" id="PTHR42790:SF19">
    <property type="entry name" value="KYNURENINE_ALPHA-AMINOADIPATE AMINOTRANSFERASE, MITOCHONDRIAL"/>
    <property type="match status" value="1"/>
</dbReference>
<gene>
    <name evidence="8" type="ORF">SAMN05518846_12525</name>
</gene>
<sequence>MSYRFADRTKMFKTSAIREIGGIIQRKGSDVISFAGGNPHEPYFPTAEIQQAFEKVFASGNASLQYGMTTGYMPLRGAISERVKSKGIQAKPEEILLTTGSQQSIDLLSRVMLSPGDVVLTENPTFLAATQAFESYEAKLVAVEGDIDGMYPEDLEQKLKQHQPKFVYVVPTFSNPDGKVWSEERRAALLELAYKYDTLILEDDPYGDIQFHEEEKYTPIAAMDERKTQVVYTSSFSKTVVPSLRIGWVTGPEAVIKYMSQIKEAADLMSSPLDQQALYYLLRDMDLDAHIRMLSKNYYQHMSIMRDYLNTLDENLVSWVEPKGGMFIWAKVHESINATELLKQVLEHGVAFIPGGPFFVENPQENTLRLNFTHPNPEKIKIGMERLTAAFKQSVKLG</sequence>
<evidence type="ECO:0000256" key="4">
    <source>
        <dbReference type="ARBA" id="ARBA00022576"/>
    </source>
</evidence>
<dbReference type="STRING" id="1884381.SAMN05518846_12525"/>
<evidence type="ECO:0000313" key="8">
    <source>
        <dbReference type="EMBL" id="SFK94694.1"/>
    </source>
</evidence>
<dbReference type="Gene3D" id="3.40.640.10">
    <property type="entry name" value="Type I PLP-dependent aspartate aminotransferase-like (Major domain)"/>
    <property type="match status" value="1"/>
</dbReference>
<comment type="similarity">
    <text evidence="2">Belongs to the class-I pyridoxal-phosphate-dependent aminotransferase family.</text>
</comment>
<dbReference type="CDD" id="cd00609">
    <property type="entry name" value="AAT_like"/>
    <property type="match status" value="1"/>
</dbReference>
<evidence type="ECO:0000256" key="5">
    <source>
        <dbReference type="ARBA" id="ARBA00022679"/>
    </source>
</evidence>
<dbReference type="GO" id="GO:0030170">
    <property type="term" value="F:pyridoxal phosphate binding"/>
    <property type="evidence" value="ECO:0007669"/>
    <property type="project" value="InterPro"/>
</dbReference>
<dbReference type="Proteomes" id="UP000198915">
    <property type="component" value="Unassembled WGS sequence"/>
</dbReference>
<name>A0A1I4DM51_9BACL</name>
<accession>A0A1I4DM51</accession>
<evidence type="ECO:0000256" key="3">
    <source>
        <dbReference type="ARBA" id="ARBA00011738"/>
    </source>
</evidence>
<evidence type="ECO:0000256" key="6">
    <source>
        <dbReference type="ARBA" id="ARBA00022898"/>
    </source>
</evidence>
<dbReference type="AlphaFoldDB" id="A0A1I4DM51"/>
<keyword evidence="9" id="KW-1185">Reference proteome</keyword>
<dbReference type="Gene3D" id="3.90.1150.10">
    <property type="entry name" value="Aspartate Aminotransferase, domain 1"/>
    <property type="match status" value="1"/>
</dbReference>
<proteinExistence type="inferred from homology"/>
<evidence type="ECO:0000259" key="7">
    <source>
        <dbReference type="Pfam" id="PF00155"/>
    </source>
</evidence>
<protein>
    <submittedName>
        <fullName evidence="8">2-aminoadipate transaminase</fullName>
    </submittedName>
</protein>
<keyword evidence="6" id="KW-0663">Pyridoxal phosphate</keyword>
<dbReference type="InterPro" id="IPR015422">
    <property type="entry name" value="PyrdxlP-dep_Trfase_small"/>
</dbReference>
<dbReference type="InterPro" id="IPR050859">
    <property type="entry name" value="Class-I_PLP-dep_aminotransf"/>
</dbReference>
<dbReference type="InterPro" id="IPR004839">
    <property type="entry name" value="Aminotransferase_I/II_large"/>
</dbReference>
<dbReference type="Pfam" id="PF00155">
    <property type="entry name" value="Aminotran_1_2"/>
    <property type="match status" value="1"/>
</dbReference>
<comment type="cofactor">
    <cofactor evidence="1">
        <name>pyridoxal 5'-phosphate</name>
        <dbReference type="ChEBI" id="CHEBI:597326"/>
    </cofactor>
</comment>
<dbReference type="InterPro" id="IPR015424">
    <property type="entry name" value="PyrdxlP-dep_Trfase"/>
</dbReference>
<comment type="subunit">
    <text evidence="3">Homodimer.</text>
</comment>
<dbReference type="SUPFAM" id="SSF53383">
    <property type="entry name" value="PLP-dependent transferases"/>
    <property type="match status" value="1"/>
</dbReference>
<dbReference type="EMBL" id="FORT01000025">
    <property type="protein sequence ID" value="SFK94694.1"/>
    <property type="molecule type" value="Genomic_DNA"/>
</dbReference>
<evidence type="ECO:0000256" key="1">
    <source>
        <dbReference type="ARBA" id="ARBA00001933"/>
    </source>
</evidence>
<reference evidence="9" key="1">
    <citation type="submission" date="2016-10" db="EMBL/GenBank/DDBJ databases">
        <authorList>
            <person name="Varghese N."/>
            <person name="Submissions S."/>
        </authorList>
    </citation>
    <scope>NUCLEOTIDE SEQUENCE [LARGE SCALE GENOMIC DNA]</scope>
    <source>
        <strain evidence="9">OK042</strain>
    </source>
</reference>
<keyword evidence="4" id="KW-0032">Aminotransferase</keyword>